<protein>
    <submittedName>
        <fullName evidence="1">Uncharacterized protein</fullName>
    </submittedName>
</protein>
<dbReference type="RefSeq" id="WP_204800892.1">
    <property type="nucleotide sequence ID" value="NZ_CAJMWI010000001.1"/>
</dbReference>
<evidence type="ECO:0000313" key="1">
    <source>
        <dbReference type="EMBL" id="VTP04735.1"/>
    </source>
</evidence>
<dbReference type="AlphaFoldDB" id="A0A653F4N8"/>
<gene>
    <name evidence="1" type="ORF">BIN_B_05688</name>
</gene>
<reference evidence="1" key="1">
    <citation type="submission" date="2019-05" db="EMBL/GenBank/DDBJ databases">
        <authorList>
            <person name="Naeem R."/>
            <person name="Antony C."/>
            <person name="Guan Q."/>
        </authorList>
    </citation>
    <scope>NUCLEOTIDE SEQUENCE</scope>
    <source>
        <strain evidence="1">2</strain>
    </source>
</reference>
<name>A0A653F4N8_9MYCO</name>
<organism evidence="1">
    <name type="scientific">Mycobacterium riyadhense</name>
    <dbReference type="NCBI Taxonomy" id="486698"/>
    <lineage>
        <taxon>Bacteria</taxon>
        <taxon>Bacillati</taxon>
        <taxon>Actinomycetota</taxon>
        <taxon>Actinomycetes</taxon>
        <taxon>Mycobacteriales</taxon>
        <taxon>Mycobacteriaceae</taxon>
        <taxon>Mycobacterium</taxon>
    </lineage>
</organism>
<sequence length="55" mass="6095">MTREQYRQPEHNLASNAVMVRATAVRMLNLMTQAFISGFGNCGTKLAGILRSNKP</sequence>
<dbReference type="EMBL" id="LR589223">
    <property type="protein sequence ID" value="VTP04735.1"/>
    <property type="molecule type" value="Genomic_DNA"/>
</dbReference>
<proteinExistence type="predicted"/>
<accession>A0A653F4N8</accession>